<dbReference type="GO" id="GO:0005524">
    <property type="term" value="F:ATP binding"/>
    <property type="evidence" value="ECO:0007669"/>
    <property type="project" value="UniProtKB-UniRule"/>
</dbReference>
<accession>A0A0S4L9A9</accession>
<dbReference type="Proteomes" id="UP000198736">
    <property type="component" value="Unassembled WGS sequence"/>
</dbReference>
<dbReference type="PRINTS" id="PR01045">
    <property type="entry name" value="TRNASYNTHGB"/>
</dbReference>
<dbReference type="PROSITE" id="PS50861">
    <property type="entry name" value="AA_TRNA_LIGASE_II_GLYAB"/>
    <property type="match status" value="1"/>
</dbReference>
<dbReference type="SUPFAM" id="SSF109604">
    <property type="entry name" value="HD-domain/PDEase-like"/>
    <property type="match status" value="1"/>
</dbReference>
<dbReference type="EC" id="6.1.1.14" evidence="8"/>
<keyword evidence="5 8" id="KW-0648">Protein biosynthesis</keyword>
<evidence type="ECO:0000256" key="2">
    <source>
        <dbReference type="ARBA" id="ARBA00022598"/>
    </source>
</evidence>
<evidence type="ECO:0000256" key="3">
    <source>
        <dbReference type="ARBA" id="ARBA00022741"/>
    </source>
</evidence>
<evidence type="ECO:0000256" key="1">
    <source>
        <dbReference type="ARBA" id="ARBA00008226"/>
    </source>
</evidence>
<evidence type="ECO:0000256" key="4">
    <source>
        <dbReference type="ARBA" id="ARBA00022840"/>
    </source>
</evidence>
<evidence type="ECO:0000313" key="9">
    <source>
        <dbReference type="EMBL" id="CUS33181.1"/>
    </source>
</evidence>
<comment type="subcellular location">
    <subcellularLocation>
        <location evidence="8">Cytoplasm</location>
    </subcellularLocation>
</comment>
<dbReference type="GO" id="GO:0006426">
    <property type="term" value="P:glycyl-tRNA aminoacylation"/>
    <property type="evidence" value="ECO:0007669"/>
    <property type="project" value="UniProtKB-UniRule"/>
</dbReference>
<dbReference type="Pfam" id="PF02092">
    <property type="entry name" value="tRNA_synt_2f"/>
    <property type="match status" value="1"/>
</dbReference>
<sequence>MKRPPVKKKPRQHTTRRSNPTAELLFEIGVEELPFEFVAPALTALRESATRLFQDARLSFGSIKTYGTPRRLVLVVDELLAHQAAVVKETMGPSKIVAFDQAGRPTKAAMGFAAGQGATVEGLEIRSTPKGEYLFAVKRDAGRKTVTLLPELLPHLFETLAFPKAMKWNETGLRFARPVRWVVALYGGKVVPVQVAGIKAGNRTSGHRVMGGGKPITVRDFKTYSKGLEKLGVMLDPERRRASIQQQVDRLCVKAGVGLNPDDTLLDEAVYTTEWPCAVLGSFKTEYLAVPSEILITSMKEHQGFFSARDKKSGKLVPHFIAIANNEPKNMSLIRAGNERVLAARLADAKFFFDEDRKVTLEERGRKLTGVTFHHKLGTMAQKQERVKKLAEALAAHLCPQDEEFRRTCVRAASLAKADLLTGIVGEFPELQGVMGGEYAKHDGESEAVSQAVREQYLPRAIEGELPKTVAGQVLSLADRLDTVAAFFHVGMVPTGSEDPFALRRHATAIVRLLLEGKLRVNLGTYISQAMNRVSEDGFTNVSGSEREGLRQIMEFVFERVRHYVRIAHGLRDDVIDSVLKSAYDTSVDLGDLVQKMKALEAVTRKPEFDPLIVGFKRAHRLVEKEQWERRPVDATKFQHPSESALHKAVAEEGAKMRFALSMGDDQEALNSLVGLRPIIDAFFEAVMVNADDKAIRSNRLTLLKEVDELFMSFADFSQVVVQGR</sequence>
<organism evidence="9 10">
    <name type="scientific">Candidatus Nitrospira nitrificans</name>
    <dbReference type="NCBI Taxonomy" id="1742973"/>
    <lineage>
        <taxon>Bacteria</taxon>
        <taxon>Pseudomonadati</taxon>
        <taxon>Nitrospirota</taxon>
        <taxon>Nitrospiria</taxon>
        <taxon>Nitrospirales</taxon>
        <taxon>Nitrospiraceae</taxon>
        <taxon>Nitrospira</taxon>
    </lineage>
</organism>
<dbReference type="InterPro" id="IPR006194">
    <property type="entry name" value="Gly-tRNA-synth_heterodimer"/>
</dbReference>
<comment type="similarity">
    <text evidence="1 8">Belongs to the class-II aminoacyl-tRNA synthetase family.</text>
</comment>
<dbReference type="STRING" id="1742973.COMA2_120111"/>
<dbReference type="GO" id="GO:0005829">
    <property type="term" value="C:cytosol"/>
    <property type="evidence" value="ECO:0007669"/>
    <property type="project" value="TreeGrafter"/>
</dbReference>
<dbReference type="PANTHER" id="PTHR30075">
    <property type="entry name" value="GLYCYL-TRNA SYNTHETASE"/>
    <property type="match status" value="1"/>
</dbReference>
<dbReference type="PANTHER" id="PTHR30075:SF2">
    <property type="entry name" value="GLYCINE--TRNA LIGASE, CHLOROPLASTIC_MITOCHONDRIAL 2"/>
    <property type="match status" value="1"/>
</dbReference>
<dbReference type="EMBL" id="CZPZ01000004">
    <property type="protein sequence ID" value="CUS33181.1"/>
    <property type="molecule type" value="Genomic_DNA"/>
</dbReference>
<comment type="catalytic activity">
    <reaction evidence="7 8">
        <text>tRNA(Gly) + glycine + ATP = glycyl-tRNA(Gly) + AMP + diphosphate</text>
        <dbReference type="Rhea" id="RHEA:16013"/>
        <dbReference type="Rhea" id="RHEA-COMP:9664"/>
        <dbReference type="Rhea" id="RHEA-COMP:9683"/>
        <dbReference type="ChEBI" id="CHEBI:30616"/>
        <dbReference type="ChEBI" id="CHEBI:33019"/>
        <dbReference type="ChEBI" id="CHEBI:57305"/>
        <dbReference type="ChEBI" id="CHEBI:78442"/>
        <dbReference type="ChEBI" id="CHEBI:78522"/>
        <dbReference type="ChEBI" id="CHEBI:456215"/>
        <dbReference type="EC" id="6.1.1.14"/>
    </reaction>
</comment>
<dbReference type="HAMAP" id="MF_00255">
    <property type="entry name" value="Gly_tRNA_synth_beta"/>
    <property type="match status" value="1"/>
</dbReference>
<evidence type="ECO:0000256" key="7">
    <source>
        <dbReference type="ARBA" id="ARBA00047937"/>
    </source>
</evidence>
<keyword evidence="2 8" id="KW-0436">Ligase</keyword>
<evidence type="ECO:0000313" key="10">
    <source>
        <dbReference type="Proteomes" id="UP000198736"/>
    </source>
</evidence>
<dbReference type="InterPro" id="IPR015944">
    <property type="entry name" value="Gly-tRNA-synth_bsu"/>
</dbReference>
<name>A0A0S4L9A9_9BACT</name>
<keyword evidence="4 8" id="KW-0067">ATP-binding</keyword>
<keyword evidence="8" id="KW-0963">Cytoplasm</keyword>
<dbReference type="AlphaFoldDB" id="A0A0S4L9A9"/>
<protein>
    <recommendedName>
        <fullName evidence="8">Glycine--tRNA ligase beta subunit</fullName>
        <ecNumber evidence="8">6.1.1.14</ecNumber>
    </recommendedName>
    <alternativeName>
        <fullName evidence="8">Glycyl-tRNA synthetase beta subunit</fullName>
        <shortName evidence="8">GlyRS</shortName>
    </alternativeName>
</protein>
<keyword evidence="10" id="KW-1185">Reference proteome</keyword>
<proteinExistence type="inferred from homology"/>
<comment type="subunit">
    <text evidence="8">Tetramer of two alpha and two beta subunits.</text>
</comment>
<evidence type="ECO:0000256" key="6">
    <source>
        <dbReference type="ARBA" id="ARBA00023146"/>
    </source>
</evidence>
<dbReference type="GO" id="GO:0004820">
    <property type="term" value="F:glycine-tRNA ligase activity"/>
    <property type="evidence" value="ECO:0007669"/>
    <property type="project" value="UniProtKB-UniRule"/>
</dbReference>
<evidence type="ECO:0000256" key="5">
    <source>
        <dbReference type="ARBA" id="ARBA00022917"/>
    </source>
</evidence>
<gene>
    <name evidence="8 9" type="primary">glyS</name>
    <name evidence="9" type="ORF">COMA2_120111</name>
</gene>
<keyword evidence="3 8" id="KW-0547">Nucleotide-binding</keyword>
<reference evidence="10" key="1">
    <citation type="submission" date="2015-10" db="EMBL/GenBank/DDBJ databases">
        <authorList>
            <person name="Luecker S."/>
            <person name="Luecker S."/>
        </authorList>
    </citation>
    <scope>NUCLEOTIDE SEQUENCE [LARGE SCALE GENOMIC DNA]</scope>
</reference>
<evidence type="ECO:0000256" key="8">
    <source>
        <dbReference type="HAMAP-Rule" id="MF_00255"/>
    </source>
</evidence>
<keyword evidence="6 8" id="KW-0030">Aminoacyl-tRNA synthetase</keyword>
<dbReference type="NCBIfam" id="TIGR00211">
    <property type="entry name" value="glyS"/>
    <property type="match status" value="1"/>
</dbReference>